<evidence type="ECO:0000313" key="4">
    <source>
        <dbReference type="EMBL" id="ACY18725.1"/>
    </source>
</evidence>
<dbReference type="EMBL" id="CP001804">
    <property type="protein sequence ID" value="ACY18725.1"/>
    <property type="molecule type" value="Genomic_DNA"/>
</dbReference>
<name>D0LMN8_HALO1</name>
<dbReference type="RefSeq" id="WP_012831317.1">
    <property type="nucleotide sequence ID" value="NC_013440.1"/>
</dbReference>
<feature type="region of interest" description="Disordered" evidence="2">
    <location>
        <begin position="288"/>
        <end position="317"/>
    </location>
</feature>
<keyword evidence="5" id="KW-1185">Reference proteome</keyword>
<feature type="compositionally biased region" description="Low complexity" evidence="2">
    <location>
        <begin position="288"/>
        <end position="310"/>
    </location>
</feature>
<dbReference type="PANTHER" id="PTHR38133">
    <property type="entry name" value="SLR1429 PROTEIN"/>
    <property type="match status" value="1"/>
</dbReference>
<evidence type="ECO:0000313" key="5">
    <source>
        <dbReference type="Proteomes" id="UP000001880"/>
    </source>
</evidence>
<dbReference type="eggNOG" id="COG4279">
    <property type="taxonomic scope" value="Bacteria"/>
</dbReference>
<dbReference type="PROSITE" id="PS50966">
    <property type="entry name" value="ZF_SWIM"/>
    <property type="match status" value="1"/>
</dbReference>
<keyword evidence="1" id="KW-0863">Zinc-finger</keyword>
<keyword evidence="1" id="KW-0862">Zinc</keyword>
<feature type="domain" description="SWIM-type" evidence="3">
    <location>
        <begin position="130"/>
        <end position="165"/>
    </location>
</feature>
<reference evidence="4 5" key="1">
    <citation type="journal article" date="2010" name="Stand. Genomic Sci.">
        <title>Complete genome sequence of Haliangium ochraceum type strain (SMP-2).</title>
        <authorList>
            <consortium name="US DOE Joint Genome Institute (JGI-PGF)"/>
            <person name="Ivanova N."/>
            <person name="Daum C."/>
            <person name="Lang E."/>
            <person name="Abt B."/>
            <person name="Kopitz M."/>
            <person name="Saunders E."/>
            <person name="Lapidus A."/>
            <person name="Lucas S."/>
            <person name="Glavina Del Rio T."/>
            <person name="Nolan M."/>
            <person name="Tice H."/>
            <person name="Copeland A."/>
            <person name="Cheng J.F."/>
            <person name="Chen F."/>
            <person name="Bruce D."/>
            <person name="Goodwin L."/>
            <person name="Pitluck S."/>
            <person name="Mavromatis K."/>
            <person name="Pati A."/>
            <person name="Mikhailova N."/>
            <person name="Chen A."/>
            <person name="Palaniappan K."/>
            <person name="Land M."/>
            <person name="Hauser L."/>
            <person name="Chang Y.J."/>
            <person name="Jeffries C.D."/>
            <person name="Detter J.C."/>
            <person name="Brettin T."/>
            <person name="Rohde M."/>
            <person name="Goker M."/>
            <person name="Bristow J."/>
            <person name="Markowitz V."/>
            <person name="Eisen J.A."/>
            <person name="Hugenholtz P."/>
            <person name="Kyrpides N.C."/>
            <person name="Klenk H.P."/>
        </authorList>
    </citation>
    <scope>NUCLEOTIDE SEQUENCE [LARGE SCALE GENOMIC DNA]</scope>
    <source>
        <strain evidence="5">DSM 14365 / CIP 107738 / JCM 11303 / AJ 13395 / SMP-2</strain>
    </source>
</reference>
<feature type="region of interest" description="Disordered" evidence="2">
    <location>
        <begin position="1"/>
        <end position="22"/>
    </location>
</feature>
<keyword evidence="1" id="KW-0479">Metal-binding</keyword>
<evidence type="ECO:0000256" key="2">
    <source>
        <dbReference type="SAM" id="MobiDB-lite"/>
    </source>
</evidence>
<dbReference type="Proteomes" id="UP000001880">
    <property type="component" value="Chromosome"/>
</dbReference>
<dbReference type="PANTHER" id="PTHR38133:SF1">
    <property type="entry name" value="SLR1429 PROTEIN"/>
    <property type="match status" value="1"/>
</dbReference>
<dbReference type="STRING" id="502025.Hoch_6254"/>
<dbReference type="InterPro" id="IPR007527">
    <property type="entry name" value="Znf_SWIM"/>
</dbReference>
<gene>
    <name evidence="4" type="ordered locus">Hoch_6254</name>
</gene>
<dbReference type="HOGENOM" id="CLU_053146_2_2_7"/>
<accession>D0LMN8</accession>
<feature type="compositionally biased region" description="Basic and acidic residues" evidence="2">
    <location>
        <begin position="10"/>
        <end position="19"/>
    </location>
</feature>
<evidence type="ECO:0000259" key="3">
    <source>
        <dbReference type="PROSITE" id="PS50966"/>
    </source>
</evidence>
<dbReference type="AlphaFoldDB" id="D0LMN8"/>
<evidence type="ECO:0000256" key="1">
    <source>
        <dbReference type="PROSITE-ProRule" id="PRU00325"/>
    </source>
</evidence>
<protein>
    <submittedName>
        <fullName evidence="4">Zinc finger SWIM domain protein</fullName>
    </submittedName>
</protein>
<organism evidence="4 5">
    <name type="scientific">Haliangium ochraceum (strain DSM 14365 / JCM 11303 / SMP-2)</name>
    <dbReference type="NCBI Taxonomy" id="502025"/>
    <lineage>
        <taxon>Bacteria</taxon>
        <taxon>Pseudomonadati</taxon>
        <taxon>Myxococcota</taxon>
        <taxon>Polyangia</taxon>
        <taxon>Haliangiales</taxon>
        <taxon>Kofleriaceae</taxon>
        <taxon>Haliangium</taxon>
    </lineage>
</organism>
<dbReference type="KEGG" id="hoh:Hoch_6254"/>
<proteinExistence type="predicted"/>
<sequence>MSRRSWPRGTPKEPPDHGLRVKQSGTTWWGQRWVAALENMSSSYAGRLARGRSYARAGRVHDLAAEAGAVTGKVTGSRARPYRVFVSLVKLSDEVWDGAIAAMAGKAQFAAELLAGQMPEEIDAAFQDAGASLFPAHERDLATDCSCPDWANPCKHLAATHYVLGEALDRDPFLLFELRGRSKAQVLEALRAARGRTTRSSAGGAERARAAAGDIAMVSLSRVRVADYDTLRAPLPALHLSFAEPSRSGELLRQLGEPGGWDGERAPAEVLGPLIQAAAARASWLAVAEPAPEGETESAASTSRAGARANSSRRTKR</sequence>
<dbReference type="GO" id="GO:0008270">
    <property type="term" value="F:zinc ion binding"/>
    <property type="evidence" value="ECO:0007669"/>
    <property type="project" value="UniProtKB-KW"/>
</dbReference>